<comment type="caution">
    <text evidence="1">The sequence shown here is derived from an EMBL/GenBank/DDBJ whole genome shotgun (WGS) entry which is preliminary data.</text>
</comment>
<reference evidence="1 2" key="1">
    <citation type="submission" date="2015-01" db="EMBL/GenBank/DDBJ databases">
        <title>Draft genome of the acidophilic iron oxidizer Acidithrix ferrooxidans strain Py-F3.</title>
        <authorList>
            <person name="Poehlein A."/>
            <person name="Eisen S."/>
            <person name="Schloemann M."/>
            <person name="Johnson B.D."/>
            <person name="Daniel R."/>
            <person name="Muehling M."/>
        </authorList>
    </citation>
    <scope>NUCLEOTIDE SEQUENCE [LARGE SCALE GENOMIC DNA]</scope>
    <source>
        <strain evidence="1 2">Py-F3</strain>
    </source>
</reference>
<keyword evidence="2" id="KW-1185">Reference proteome</keyword>
<gene>
    <name evidence="1" type="ORF">AXFE_34380</name>
</gene>
<dbReference type="EMBL" id="JXYS01000131">
    <property type="protein sequence ID" value="KJF15708.1"/>
    <property type="molecule type" value="Genomic_DNA"/>
</dbReference>
<dbReference type="AlphaFoldDB" id="A0A0D8HCQ3"/>
<dbReference type="Proteomes" id="UP000032360">
    <property type="component" value="Unassembled WGS sequence"/>
</dbReference>
<sequence length="53" mass="5621">METTSGNQNSGLMIGQPPLPLVPKETLPIGDSAGIYEDERGGAVFIWGNVVYT</sequence>
<dbReference type="RefSeq" id="WP_160291920.1">
    <property type="nucleotide sequence ID" value="NZ_JXYS01000131.1"/>
</dbReference>
<proteinExistence type="predicted"/>
<evidence type="ECO:0000313" key="1">
    <source>
        <dbReference type="EMBL" id="KJF15708.1"/>
    </source>
</evidence>
<organism evidence="1 2">
    <name type="scientific">Acidithrix ferrooxidans</name>
    <dbReference type="NCBI Taxonomy" id="1280514"/>
    <lineage>
        <taxon>Bacteria</taxon>
        <taxon>Bacillati</taxon>
        <taxon>Actinomycetota</taxon>
        <taxon>Acidimicrobiia</taxon>
        <taxon>Acidimicrobiales</taxon>
        <taxon>Acidimicrobiaceae</taxon>
        <taxon>Acidithrix</taxon>
    </lineage>
</organism>
<protein>
    <submittedName>
        <fullName evidence="1">Uncharacterized protein</fullName>
    </submittedName>
</protein>
<evidence type="ECO:0000313" key="2">
    <source>
        <dbReference type="Proteomes" id="UP000032360"/>
    </source>
</evidence>
<accession>A0A0D8HCQ3</accession>
<name>A0A0D8HCQ3_9ACTN</name>